<dbReference type="Proteomes" id="UP000483379">
    <property type="component" value="Unassembled WGS sequence"/>
</dbReference>
<gene>
    <name evidence="4" type="ORF">G3446_15675</name>
</gene>
<evidence type="ECO:0000256" key="2">
    <source>
        <dbReference type="SAM" id="Phobius"/>
    </source>
</evidence>
<dbReference type="AlphaFoldDB" id="A0A6M0K0J6"/>
<reference evidence="4 5" key="1">
    <citation type="submission" date="2020-02" db="EMBL/GenBank/DDBJ databases">
        <title>Genome sequences of Thiorhodococcus mannitoliphagus and Thiorhodococcus minor, purple sulfur photosynthetic bacteria in the gammaproteobacterial family, Chromatiaceae.</title>
        <authorList>
            <person name="Aviles F.A."/>
            <person name="Meyer T.E."/>
            <person name="Kyndt J.A."/>
        </authorList>
    </citation>
    <scope>NUCLEOTIDE SEQUENCE [LARGE SCALE GENOMIC DNA]</scope>
    <source>
        <strain evidence="4 5">DSM 11518</strain>
    </source>
</reference>
<dbReference type="PANTHER" id="PTHR23150">
    <property type="entry name" value="SULFATASE MODIFYING FACTOR 1, 2"/>
    <property type="match status" value="1"/>
</dbReference>
<keyword evidence="2" id="KW-0812">Transmembrane</keyword>
<feature type="transmembrane region" description="Helical" evidence="2">
    <location>
        <begin position="159"/>
        <end position="183"/>
    </location>
</feature>
<protein>
    <submittedName>
        <fullName evidence="4">SUMF1/EgtB/PvdO family nonheme iron enzyme</fullName>
    </submittedName>
</protein>
<evidence type="ECO:0000256" key="1">
    <source>
        <dbReference type="SAM" id="MobiDB-lite"/>
    </source>
</evidence>
<keyword evidence="2" id="KW-1133">Transmembrane helix</keyword>
<evidence type="ECO:0000259" key="3">
    <source>
        <dbReference type="Pfam" id="PF03781"/>
    </source>
</evidence>
<accession>A0A6M0K0J6</accession>
<keyword evidence="2" id="KW-0472">Membrane</keyword>
<dbReference type="InterPro" id="IPR042095">
    <property type="entry name" value="SUMF_sf"/>
</dbReference>
<name>A0A6M0K0J6_9GAMM</name>
<dbReference type="Gene3D" id="3.90.1580.10">
    <property type="entry name" value="paralog of FGE (formylglycine-generating enzyme)"/>
    <property type="match status" value="1"/>
</dbReference>
<feature type="compositionally biased region" description="Basic and acidic residues" evidence="1">
    <location>
        <begin position="16"/>
        <end position="30"/>
    </location>
</feature>
<organism evidence="4 5">
    <name type="scientific">Thiorhodococcus minor</name>
    <dbReference type="NCBI Taxonomy" id="57489"/>
    <lineage>
        <taxon>Bacteria</taxon>
        <taxon>Pseudomonadati</taxon>
        <taxon>Pseudomonadota</taxon>
        <taxon>Gammaproteobacteria</taxon>
        <taxon>Chromatiales</taxon>
        <taxon>Chromatiaceae</taxon>
        <taxon>Thiorhodococcus</taxon>
    </lineage>
</organism>
<comment type="caution">
    <text evidence="4">The sequence shown here is derived from an EMBL/GenBank/DDBJ whole genome shotgun (WGS) entry which is preliminary data.</text>
</comment>
<sequence length="476" mass="52996">MAEKIDSQAQFDDESESLRKTLDQMRKEAEEEVMRLNDRLAERDYAPDSSIATATERLAMQQEMTMLQQTLEAKEQALDHITEECRRLEDELEDQNIAYDSLKQEVERKDKALKDALAEVERLRLELVEAKRVQQEQPTTAPVEPAPALSEKPKTPRHLVIAGAVVVFLLLSLAMVTLLYSLWGKLEIPLPDLQPRAELTPDPGLPTVPEPSAIAAGEEIVEVPLDQARRVPAAPPRLHQDRLGSGGTGPALVALDGGVFQMGYNSLAGQDFSPAHEVRLLPFMIGLHEVTFQEYDRFARATGRAPPDDYGWGRGTRPVVGVSWDDARAYTAWLSQQTGRRYRLPTEAEWEYAARAGTQSSFWWGYALEPDRAVCFDCGSQWDNRSTAPVKRFAPNPFGLYDTAGNVMEWAADCYVAGYEGAPADGSARIAGECMTRVARGGAFNKPSSSMRSYMRARFAPQTQLNMLGFRVARDS</sequence>
<dbReference type="InterPro" id="IPR051043">
    <property type="entry name" value="Sulfatase_Mod_Factor_Kinase"/>
</dbReference>
<dbReference type="SUPFAM" id="SSF56436">
    <property type="entry name" value="C-type lectin-like"/>
    <property type="match status" value="1"/>
</dbReference>
<keyword evidence="5" id="KW-1185">Reference proteome</keyword>
<dbReference type="EMBL" id="JAAIJQ010000047">
    <property type="protein sequence ID" value="NEV63308.1"/>
    <property type="molecule type" value="Genomic_DNA"/>
</dbReference>
<dbReference type="InterPro" id="IPR005532">
    <property type="entry name" value="SUMF_dom"/>
</dbReference>
<dbReference type="PANTHER" id="PTHR23150:SF35">
    <property type="entry name" value="BLL6746 PROTEIN"/>
    <property type="match status" value="1"/>
</dbReference>
<dbReference type="RefSeq" id="WP_164453772.1">
    <property type="nucleotide sequence ID" value="NZ_JAAIJQ010000047.1"/>
</dbReference>
<evidence type="ECO:0000313" key="4">
    <source>
        <dbReference type="EMBL" id="NEV63308.1"/>
    </source>
</evidence>
<dbReference type="InterPro" id="IPR016187">
    <property type="entry name" value="CTDL_fold"/>
</dbReference>
<feature type="domain" description="Sulfatase-modifying factor enzyme-like" evidence="3">
    <location>
        <begin position="250"/>
        <end position="474"/>
    </location>
</feature>
<feature type="region of interest" description="Disordered" evidence="1">
    <location>
        <begin position="1"/>
        <end position="30"/>
    </location>
</feature>
<dbReference type="Pfam" id="PF03781">
    <property type="entry name" value="FGE-sulfatase"/>
    <property type="match status" value="1"/>
</dbReference>
<evidence type="ECO:0000313" key="5">
    <source>
        <dbReference type="Proteomes" id="UP000483379"/>
    </source>
</evidence>
<proteinExistence type="predicted"/>
<dbReference type="GO" id="GO:0120147">
    <property type="term" value="F:formylglycine-generating oxidase activity"/>
    <property type="evidence" value="ECO:0007669"/>
    <property type="project" value="TreeGrafter"/>
</dbReference>